<reference evidence="1" key="1">
    <citation type="submission" date="2024-09" db="EMBL/GenBank/DDBJ databases">
        <title>Black Yeasts Isolated from many extreme environments.</title>
        <authorList>
            <person name="Coleine C."/>
            <person name="Stajich J.E."/>
            <person name="Selbmann L."/>
        </authorList>
    </citation>
    <scope>NUCLEOTIDE SEQUENCE</scope>
    <source>
        <strain evidence="1">CCFEE 5737</strain>
    </source>
</reference>
<evidence type="ECO:0000313" key="1">
    <source>
        <dbReference type="EMBL" id="KAK3078751.1"/>
    </source>
</evidence>
<proteinExistence type="predicted"/>
<dbReference type="Proteomes" id="UP001186974">
    <property type="component" value="Unassembled WGS sequence"/>
</dbReference>
<gene>
    <name evidence="1" type="ORF">LTS18_006709</name>
</gene>
<accession>A0ACC3DQA4</accession>
<organism evidence="1 2">
    <name type="scientific">Coniosporium uncinatum</name>
    <dbReference type="NCBI Taxonomy" id="93489"/>
    <lineage>
        <taxon>Eukaryota</taxon>
        <taxon>Fungi</taxon>
        <taxon>Dikarya</taxon>
        <taxon>Ascomycota</taxon>
        <taxon>Pezizomycotina</taxon>
        <taxon>Dothideomycetes</taxon>
        <taxon>Dothideomycetes incertae sedis</taxon>
        <taxon>Coniosporium</taxon>
    </lineage>
</organism>
<comment type="caution">
    <text evidence="1">The sequence shown here is derived from an EMBL/GenBank/DDBJ whole genome shotgun (WGS) entry which is preliminary data.</text>
</comment>
<name>A0ACC3DQA4_9PEZI</name>
<dbReference type="EMBL" id="JAWDJW010001640">
    <property type="protein sequence ID" value="KAK3078751.1"/>
    <property type="molecule type" value="Genomic_DNA"/>
</dbReference>
<evidence type="ECO:0000313" key="2">
    <source>
        <dbReference type="Proteomes" id="UP001186974"/>
    </source>
</evidence>
<keyword evidence="2" id="KW-1185">Reference proteome</keyword>
<feature type="non-terminal residue" evidence="1">
    <location>
        <position position="564"/>
    </location>
</feature>
<sequence>MSKLPFDLLIDLSEDLPETAETTTHTQPVPQASGAADPPQLSQTRPPTFLRRRVPKSAAHTDYIRPSRPRQRLTTPNFSTEPETRGREAFRKHDEPNRTFRLPINFNPLEASRSKNARNRVTSFPALEQISGLTQAHLVLRRAGGRDQILIWGSTTEVDHAVHLLKDWISSTLPPEQARDFAKIPSPTASQSDKLARKVKRDAVRQKYRCDPKPSDRFGHIVCLLWPEDTGWKLEEALGRKLEALDPIRMDSLCHIRYVSHLNVPAIGSCFQFMGNDLEKITKAVERVQNIELQIAARRCNYPSWHIIKPTKPTALRMDIVLKSYDATTATSLAPTDDASPGMTPSFSGKELDDADLMDRAFQFDAAEPDETYAGGVQAEALNLRTLEAITSTTLKILQGYRGPMQMRARLGCYVLNNYRKTPSGQMPLDEFEEMVNGANADENPMSGYVTQELGDTALERHLLNRFRNAGHLLTPYDTTSFEQRPEYSAAFTIDNDQKGTGSLKLEIKFKDHDDITEPQSYRWSKYEIGQDGETSLMDLNTIALNGSCSHALSITGSNTVDED</sequence>
<protein>
    <submittedName>
        <fullName evidence="1">Uncharacterized protein</fullName>
    </submittedName>
</protein>